<dbReference type="EMBL" id="JFYO01000006">
    <property type="protein sequence ID" value="EZP26931.1"/>
    <property type="molecule type" value="Genomic_DNA"/>
</dbReference>
<feature type="transmembrane region" description="Helical" evidence="1">
    <location>
        <begin position="70"/>
        <end position="88"/>
    </location>
</feature>
<dbReference type="OrthoDB" id="5083799at2"/>
<gene>
    <name evidence="2" type="ORF">BW34_02133</name>
</gene>
<dbReference type="KEGG" id="moo:BWL13_01812"/>
<accession>A0A031FRW2</accession>
<dbReference type="GeneID" id="91432184"/>
<feature type="transmembrane region" description="Helical" evidence="1">
    <location>
        <begin position="6"/>
        <end position="24"/>
    </location>
</feature>
<proteinExistence type="predicted"/>
<keyword evidence="3" id="KW-1185">Reference proteome</keyword>
<keyword evidence="1" id="KW-0812">Transmembrane</keyword>
<dbReference type="PATRIC" id="fig|273677.3.peg.2117"/>
<protein>
    <submittedName>
        <fullName evidence="2">Uncharacterized protein</fullName>
    </submittedName>
</protein>
<evidence type="ECO:0000313" key="2">
    <source>
        <dbReference type="EMBL" id="EZP26931.1"/>
    </source>
</evidence>
<dbReference type="Proteomes" id="UP000024001">
    <property type="component" value="Unassembled WGS sequence"/>
</dbReference>
<evidence type="ECO:0000256" key="1">
    <source>
        <dbReference type="SAM" id="Phobius"/>
    </source>
</evidence>
<keyword evidence="1" id="KW-1133">Transmembrane helix</keyword>
<reference evidence="2 3" key="1">
    <citation type="submission" date="2014-03" db="EMBL/GenBank/DDBJ databases">
        <title>Draft Genome Sequences of 13 Willow Endophytes.</title>
        <authorList>
            <person name="Gan H.Y."/>
            <person name="Gan H.M."/>
            <person name="Savka M.A."/>
            <person name="Hudson A.O."/>
        </authorList>
    </citation>
    <scope>NUCLEOTIDE SEQUENCE [LARGE SCALE GENOMIC DNA]</scope>
    <source>
        <strain evidence="2 3">RIT293</strain>
    </source>
</reference>
<name>A0A031FRW2_9MICO</name>
<comment type="caution">
    <text evidence="2">The sequence shown here is derived from an EMBL/GenBank/DDBJ whole genome shotgun (WGS) entry which is preliminary data.</text>
</comment>
<sequence length="99" mass="10721">MVFLGWIVLAVGAGLLGWSLWATLRDNPGRSVPYNRRPEVVPRGTILWRSLGVAMFVLSAVLLSTEYGPWIVVLPLGVVLVGFGAIVLHNRRVGQAAAE</sequence>
<keyword evidence="1" id="KW-0472">Membrane</keyword>
<evidence type="ECO:0000313" key="3">
    <source>
        <dbReference type="Proteomes" id="UP000024001"/>
    </source>
</evidence>
<dbReference type="RefSeq" id="WP_036312238.1">
    <property type="nucleotide sequence ID" value="NZ_CP031421.1"/>
</dbReference>
<dbReference type="AlphaFoldDB" id="A0A031FRW2"/>
<organism evidence="2 3">
    <name type="scientific">Microbacterium oleivorans</name>
    <dbReference type="NCBI Taxonomy" id="273677"/>
    <lineage>
        <taxon>Bacteria</taxon>
        <taxon>Bacillati</taxon>
        <taxon>Actinomycetota</taxon>
        <taxon>Actinomycetes</taxon>
        <taxon>Micrococcales</taxon>
        <taxon>Microbacteriaceae</taxon>
        <taxon>Microbacterium</taxon>
    </lineage>
</organism>